<gene>
    <name evidence="1" type="ORF">TSAR_015495</name>
</gene>
<evidence type="ECO:0008006" key="3">
    <source>
        <dbReference type="Google" id="ProtNLM"/>
    </source>
</evidence>
<evidence type="ECO:0000313" key="2">
    <source>
        <dbReference type="Proteomes" id="UP000215335"/>
    </source>
</evidence>
<dbReference type="Proteomes" id="UP000215335">
    <property type="component" value="Unassembled WGS sequence"/>
</dbReference>
<organism evidence="1 2">
    <name type="scientific">Trichomalopsis sarcophagae</name>
    <dbReference type="NCBI Taxonomy" id="543379"/>
    <lineage>
        <taxon>Eukaryota</taxon>
        <taxon>Metazoa</taxon>
        <taxon>Ecdysozoa</taxon>
        <taxon>Arthropoda</taxon>
        <taxon>Hexapoda</taxon>
        <taxon>Insecta</taxon>
        <taxon>Pterygota</taxon>
        <taxon>Neoptera</taxon>
        <taxon>Endopterygota</taxon>
        <taxon>Hymenoptera</taxon>
        <taxon>Apocrita</taxon>
        <taxon>Proctotrupomorpha</taxon>
        <taxon>Chalcidoidea</taxon>
        <taxon>Pteromalidae</taxon>
        <taxon>Pteromalinae</taxon>
        <taxon>Trichomalopsis</taxon>
    </lineage>
</organism>
<dbReference type="InterPro" id="IPR005312">
    <property type="entry name" value="DUF1759"/>
</dbReference>
<dbReference type="Pfam" id="PF03564">
    <property type="entry name" value="DUF1759"/>
    <property type="match status" value="1"/>
</dbReference>
<reference evidence="1 2" key="1">
    <citation type="journal article" date="2017" name="Curr. Biol.">
        <title>The Evolution of Venom by Co-option of Single-Copy Genes.</title>
        <authorList>
            <person name="Martinson E.O."/>
            <person name="Mrinalini"/>
            <person name="Kelkar Y.D."/>
            <person name="Chang C.H."/>
            <person name="Werren J.H."/>
        </authorList>
    </citation>
    <scope>NUCLEOTIDE SEQUENCE [LARGE SCALE GENOMIC DNA]</scope>
    <source>
        <strain evidence="1 2">Alberta</strain>
        <tissue evidence="1">Whole body</tissue>
    </source>
</reference>
<dbReference type="STRING" id="543379.A0A232EGA4"/>
<proteinExistence type="predicted"/>
<dbReference type="OrthoDB" id="7692148at2759"/>
<sequence>MAKATAIPTVEELVAAQNSRLAEIGHFREELMQKPFESLTINMIDLRLEAVEDIWSEVRRTNNEIVSRNTAATKPYVVENTFERIRLLYSSLLDELVNAKVRLNIGRFDFDSELKLAIADDLPKFYGDCEDFESFAARFIRLVYSKTTNNAQRLSYLKQCVTGNAANMLQHFHINDDNYAEAWKSLKMRFHNPRIAVNNHLRTLMNMSTLERESAAALRDFNNEAQRIVRALVNLRMPVEKWDVWLVYILSSKLDHETRLAWEKEQVNREFSALSKDAEKSPWVIPDSTNRFPTFAQFTDFLEKRSQTLEMTEGSNRTNKRVYGSYKNANTIKCFVCSGPHRLKECGKFLSKTIFERKLQVKQLRLCFNCLGRHKLSACQSTGRCNTCGLKHNKLLHFDRYTTK</sequence>
<protein>
    <recommendedName>
        <fullName evidence="3">Peptidase aspartic putative domain-containing protein</fullName>
    </recommendedName>
</protein>
<comment type="caution">
    <text evidence="1">The sequence shown here is derived from an EMBL/GenBank/DDBJ whole genome shotgun (WGS) entry which is preliminary data.</text>
</comment>
<dbReference type="AlphaFoldDB" id="A0A232EGA4"/>
<evidence type="ECO:0000313" key="1">
    <source>
        <dbReference type="EMBL" id="OXU17377.1"/>
    </source>
</evidence>
<name>A0A232EGA4_9HYME</name>
<keyword evidence="2" id="KW-1185">Reference proteome</keyword>
<dbReference type="PANTHER" id="PTHR47331:SF5">
    <property type="entry name" value="RIBONUCLEASE H"/>
    <property type="match status" value="1"/>
</dbReference>
<dbReference type="PANTHER" id="PTHR47331">
    <property type="entry name" value="PHD-TYPE DOMAIN-CONTAINING PROTEIN"/>
    <property type="match status" value="1"/>
</dbReference>
<accession>A0A232EGA4</accession>
<dbReference type="EMBL" id="NNAY01004815">
    <property type="protein sequence ID" value="OXU17377.1"/>
    <property type="molecule type" value="Genomic_DNA"/>
</dbReference>